<organism evidence="4 5">
    <name type="scientific">Vallitalea longa</name>
    <dbReference type="NCBI Taxonomy" id="2936439"/>
    <lineage>
        <taxon>Bacteria</taxon>
        <taxon>Bacillati</taxon>
        <taxon>Bacillota</taxon>
        <taxon>Clostridia</taxon>
        <taxon>Lachnospirales</taxon>
        <taxon>Vallitaleaceae</taxon>
        <taxon>Vallitalea</taxon>
    </lineage>
</organism>
<keyword evidence="2" id="KW-0560">Oxidoreductase</keyword>
<dbReference type="PRINTS" id="PR00080">
    <property type="entry name" value="SDRFAMILY"/>
</dbReference>
<dbReference type="GO" id="GO:0008202">
    <property type="term" value="P:steroid metabolic process"/>
    <property type="evidence" value="ECO:0007669"/>
    <property type="project" value="UniProtKB-KW"/>
</dbReference>
<protein>
    <submittedName>
        <fullName evidence="4">3-ketoacyl-ACP reductase</fullName>
    </submittedName>
</protein>
<evidence type="ECO:0000313" key="5">
    <source>
        <dbReference type="Proteomes" id="UP001144256"/>
    </source>
</evidence>
<gene>
    <name evidence="4" type="primary">fabG_2</name>
    <name evidence="4" type="ORF">SH1V18_29140</name>
</gene>
<dbReference type="AlphaFoldDB" id="A0A9W5YC75"/>
<accession>A0A9W5YC75</accession>
<dbReference type="InterPro" id="IPR002347">
    <property type="entry name" value="SDR_fam"/>
</dbReference>
<keyword evidence="3" id="KW-0753">Steroid metabolism</keyword>
<evidence type="ECO:0000256" key="3">
    <source>
        <dbReference type="ARBA" id="ARBA00023221"/>
    </source>
</evidence>
<dbReference type="NCBIfam" id="NF009466">
    <property type="entry name" value="PRK12826.1-2"/>
    <property type="match status" value="1"/>
</dbReference>
<evidence type="ECO:0000256" key="1">
    <source>
        <dbReference type="ARBA" id="ARBA00006484"/>
    </source>
</evidence>
<dbReference type="InterPro" id="IPR020904">
    <property type="entry name" value="Sc_DH/Rdtase_CS"/>
</dbReference>
<keyword evidence="3" id="KW-0443">Lipid metabolism</keyword>
<dbReference type="RefSeq" id="WP_281816601.1">
    <property type="nucleotide sequence ID" value="NZ_BRLB01000009.1"/>
</dbReference>
<comment type="similarity">
    <text evidence="1">Belongs to the short-chain dehydrogenases/reductases (SDR) family.</text>
</comment>
<dbReference type="PRINTS" id="PR00081">
    <property type="entry name" value="GDHRDH"/>
</dbReference>
<dbReference type="InterPro" id="IPR050259">
    <property type="entry name" value="SDR"/>
</dbReference>
<evidence type="ECO:0000313" key="4">
    <source>
        <dbReference type="EMBL" id="GKX30434.1"/>
    </source>
</evidence>
<dbReference type="EMBL" id="BRLB01000009">
    <property type="protein sequence ID" value="GKX30434.1"/>
    <property type="molecule type" value="Genomic_DNA"/>
</dbReference>
<dbReference type="PANTHER" id="PTHR42879">
    <property type="entry name" value="3-OXOACYL-(ACYL-CARRIER-PROTEIN) REDUCTASE"/>
    <property type="match status" value="1"/>
</dbReference>
<dbReference type="PANTHER" id="PTHR42879:SF2">
    <property type="entry name" value="3-OXOACYL-[ACYL-CARRIER-PROTEIN] REDUCTASE FABG"/>
    <property type="match status" value="1"/>
</dbReference>
<dbReference type="GO" id="GO:0016491">
    <property type="term" value="F:oxidoreductase activity"/>
    <property type="evidence" value="ECO:0007669"/>
    <property type="project" value="UniProtKB-KW"/>
</dbReference>
<dbReference type="NCBIfam" id="NF047420">
    <property type="entry name" value="EF_P_mod_YmfI"/>
    <property type="match status" value="1"/>
</dbReference>
<dbReference type="SUPFAM" id="SSF51735">
    <property type="entry name" value="NAD(P)-binding Rossmann-fold domains"/>
    <property type="match status" value="1"/>
</dbReference>
<comment type="caution">
    <text evidence="4">The sequence shown here is derived from an EMBL/GenBank/DDBJ whole genome shotgun (WGS) entry which is preliminary data.</text>
</comment>
<evidence type="ECO:0000256" key="2">
    <source>
        <dbReference type="ARBA" id="ARBA00023002"/>
    </source>
</evidence>
<keyword evidence="5" id="KW-1185">Reference proteome</keyword>
<dbReference type="Pfam" id="PF13561">
    <property type="entry name" value="adh_short_C2"/>
    <property type="match status" value="1"/>
</dbReference>
<dbReference type="Gene3D" id="3.40.50.720">
    <property type="entry name" value="NAD(P)-binding Rossmann-like Domain"/>
    <property type="match status" value="1"/>
</dbReference>
<dbReference type="GO" id="GO:0032787">
    <property type="term" value="P:monocarboxylic acid metabolic process"/>
    <property type="evidence" value="ECO:0007669"/>
    <property type="project" value="UniProtKB-ARBA"/>
</dbReference>
<proteinExistence type="inferred from homology"/>
<reference evidence="4" key="1">
    <citation type="submission" date="2022-06" db="EMBL/GenBank/DDBJ databases">
        <title>Vallitalea longa sp. nov., an anaerobic bacterium isolated from marine sediment.</title>
        <authorList>
            <person name="Hirano S."/>
            <person name="Terahara T."/>
            <person name="Mori K."/>
            <person name="Hamada M."/>
            <person name="Matsumoto R."/>
            <person name="Kobayashi T."/>
        </authorList>
    </citation>
    <scope>NUCLEOTIDE SEQUENCE</scope>
    <source>
        <strain evidence="4">SH18-1</strain>
    </source>
</reference>
<sequence>MNKKTVLVTGSSRGIGKSIALKYAKEGFNVVINCSSSFNELLETKDIIESYGVSCLPILADVSDKNSVKNMFEEIKVVFGNIDIVINNAGISIIKLFTDTTEDEWDKIINTNLKSLYNVCQESVPYMIKNQHGNIVNITSMWGITGSSCEVAYSASKGAVNAFTKALAKELAPSHIRVNAIACGLIDTHMNSCLSKEDLDTIIEEIPANRIGKPSEVANLCYYLSSKESSYLTGQIITLDGGLI</sequence>
<dbReference type="InterPro" id="IPR036291">
    <property type="entry name" value="NAD(P)-bd_dom_sf"/>
</dbReference>
<name>A0A9W5YC75_9FIRM</name>
<dbReference type="Proteomes" id="UP001144256">
    <property type="component" value="Unassembled WGS sequence"/>
</dbReference>
<dbReference type="NCBIfam" id="NF005559">
    <property type="entry name" value="PRK07231.1"/>
    <property type="match status" value="1"/>
</dbReference>
<dbReference type="FunFam" id="3.40.50.720:FF:000173">
    <property type="entry name" value="3-oxoacyl-[acyl-carrier protein] reductase"/>
    <property type="match status" value="1"/>
</dbReference>
<dbReference type="PROSITE" id="PS00061">
    <property type="entry name" value="ADH_SHORT"/>
    <property type="match status" value="1"/>
</dbReference>